<dbReference type="InterPro" id="IPR027417">
    <property type="entry name" value="P-loop_NTPase"/>
</dbReference>
<evidence type="ECO:0000256" key="6">
    <source>
        <dbReference type="ARBA" id="ARBA00023159"/>
    </source>
</evidence>
<keyword evidence="10" id="KW-1185">Reference proteome</keyword>
<dbReference type="EMBL" id="BAABBM010000001">
    <property type="protein sequence ID" value="GAA3894014.1"/>
    <property type="molecule type" value="Genomic_DNA"/>
</dbReference>
<keyword evidence="5" id="KW-0238">DNA-binding</keyword>
<evidence type="ECO:0000256" key="3">
    <source>
        <dbReference type="ARBA" id="ARBA00023012"/>
    </source>
</evidence>
<dbReference type="InterPro" id="IPR002078">
    <property type="entry name" value="Sigma_54_int"/>
</dbReference>
<dbReference type="Pfam" id="PF00158">
    <property type="entry name" value="Sigma54_activat"/>
    <property type="match status" value="1"/>
</dbReference>
<keyword evidence="1" id="KW-0547">Nucleotide-binding</keyword>
<name>A0ABP7L2U0_9SPHN</name>
<evidence type="ECO:0000256" key="2">
    <source>
        <dbReference type="ARBA" id="ARBA00022840"/>
    </source>
</evidence>
<dbReference type="InterPro" id="IPR003593">
    <property type="entry name" value="AAA+_ATPase"/>
</dbReference>
<keyword evidence="2" id="KW-0067">ATP-binding</keyword>
<keyword evidence="6" id="KW-0010">Activator</keyword>
<dbReference type="Gene3D" id="1.10.8.60">
    <property type="match status" value="1"/>
</dbReference>
<evidence type="ECO:0000259" key="8">
    <source>
        <dbReference type="PROSITE" id="PS50045"/>
    </source>
</evidence>
<dbReference type="InterPro" id="IPR058031">
    <property type="entry name" value="AAA_lid_NorR"/>
</dbReference>
<evidence type="ECO:0000313" key="9">
    <source>
        <dbReference type="EMBL" id="GAA3894014.1"/>
    </source>
</evidence>
<evidence type="ECO:0000256" key="7">
    <source>
        <dbReference type="ARBA" id="ARBA00023163"/>
    </source>
</evidence>
<dbReference type="PROSITE" id="PS00688">
    <property type="entry name" value="SIGMA54_INTERACT_3"/>
    <property type="match status" value="1"/>
</dbReference>
<evidence type="ECO:0000256" key="4">
    <source>
        <dbReference type="ARBA" id="ARBA00023015"/>
    </source>
</evidence>
<protein>
    <recommendedName>
        <fullName evidence="8">Sigma-54 factor interaction domain-containing protein</fullName>
    </recommendedName>
</protein>
<dbReference type="Gene3D" id="3.40.50.300">
    <property type="entry name" value="P-loop containing nucleotide triphosphate hydrolases"/>
    <property type="match status" value="1"/>
</dbReference>
<sequence length="347" mass="38140">MYVGAVSPADRMIVGKSRAVEHLRQLARRVAQADASIMITGPSGAGKEVLARAIHEESRRASKPFVAINCGAIPADLIESELFGHERGSFTGAHARRIGRFEEANGGTLFLDEIGDMRFDMQVKLLRVLEDRLVTRIGASSAVNVDIRIISATHQNIADAVAQSRFRQDLHFRLGVLPIRVPSLAERTEDVPLLVEHFQNYLAGNGRAHLSKAALDRLEQHEWPGNVRELRNFVERANVLFGGMMIGRNEVEELLGCLGRIELADAAASAARGGTVVPFPANDEAQARVWSGESPINLKELLETMELERIQIALDMAQGVVSEAARLLTLKRTTLIEKMRKYSIGAL</sequence>
<keyword evidence="4" id="KW-0805">Transcription regulation</keyword>
<dbReference type="CDD" id="cd00009">
    <property type="entry name" value="AAA"/>
    <property type="match status" value="1"/>
</dbReference>
<dbReference type="PRINTS" id="PR01590">
    <property type="entry name" value="HTHFIS"/>
</dbReference>
<feature type="domain" description="Sigma-54 factor interaction" evidence="8">
    <location>
        <begin position="13"/>
        <end position="239"/>
    </location>
</feature>
<dbReference type="PROSITE" id="PS00676">
    <property type="entry name" value="SIGMA54_INTERACT_2"/>
    <property type="match status" value="1"/>
</dbReference>
<evidence type="ECO:0000256" key="5">
    <source>
        <dbReference type="ARBA" id="ARBA00023125"/>
    </source>
</evidence>
<dbReference type="PANTHER" id="PTHR32071">
    <property type="entry name" value="TRANSCRIPTIONAL REGULATORY PROTEIN"/>
    <property type="match status" value="1"/>
</dbReference>
<dbReference type="InterPro" id="IPR002197">
    <property type="entry name" value="HTH_Fis"/>
</dbReference>
<dbReference type="PROSITE" id="PS50045">
    <property type="entry name" value="SIGMA54_INTERACT_4"/>
    <property type="match status" value="1"/>
</dbReference>
<dbReference type="SUPFAM" id="SSF46689">
    <property type="entry name" value="Homeodomain-like"/>
    <property type="match status" value="1"/>
</dbReference>
<organism evidence="9 10">
    <name type="scientific">Sphingomonas limnosediminicola</name>
    <dbReference type="NCBI Taxonomy" id="940133"/>
    <lineage>
        <taxon>Bacteria</taxon>
        <taxon>Pseudomonadati</taxon>
        <taxon>Pseudomonadota</taxon>
        <taxon>Alphaproteobacteria</taxon>
        <taxon>Sphingomonadales</taxon>
        <taxon>Sphingomonadaceae</taxon>
        <taxon>Sphingomonas</taxon>
    </lineage>
</organism>
<dbReference type="InterPro" id="IPR025943">
    <property type="entry name" value="Sigma_54_int_dom_ATP-bd_2"/>
</dbReference>
<dbReference type="Gene3D" id="1.10.10.60">
    <property type="entry name" value="Homeodomain-like"/>
    <property type="match status" value="1"/>
</dbReference>
<dbReference type="InterPro" id="IPR009057">
    <property type="entry name" value="Homeodomain-like_sf"/>
</dbReference>
<dbReference type="InterPro" id="IPR025944">
    <property type="entry name" value="Sigma_54_int_dom_CS"/>
</dbReference>
<dbReference type="SMART" id="SM00382">
    <property type="entry name" value="AAA"/>
    <property type="match status" value="1"/>
</dbReference>
<comment type="caution">
    <text evidence="9">The sequence shown here is derived from an EMBL/GenBank/DDBJ whole genome shotgun (WGS) entry which is preliminary data.</text>
</comment>
<dbReference type="SUPFAM" id="SSF52540">
    <property type="entry name" value="P-loop containing nucleoside triphosphate hydrolases"/>
    <property type="match status" value="1"/>
</dbReference>
<dbReference type="Pfam" id="PF25601">
    <property type="entry name" value="AAA_lid_14"/>
    <property type="match status" value="1"/>
</dbReference>
<dbReference type="Proteomes" id="UP001500827">
    <property type="component" value="Unassembled WGS sequence"/>
</dbReference>
<dbReference type="Pfam" id="PF02954">
    <property type="entry name" value="HTH_8"/>
    <property type="match status" value="1"/>
</dbReference>
<keyword evidence="7" id="KW-0804">Transcription</keyword>
<gene>
    <name evidence="9" type="ORF">GCM10022276_11520</name>
</gene>
<keyword evidence="3" id="KW-0902">Two-component regulatory system</keyword>
<accession>A0ABP7L2U0</accession>
<dbReference type="PANTHER" id="PTHR32071:SF117">
    <property type="entry name" value="PTS-DEPENDENT DIHYDROXYACETONE KINASE OPERON REGULATORY PROTEIN-RELATED"/>
    <property type="match status" value="1"/>
</dbReference>
<evidence type="ECO:0000256" key="1">
    <source>
        <dbReference type="ARBA" id="ARBA00022741"/>
    </source>
</evidence>
<reference evidence="10" key="1">
    <citation type="journal article" date="2019" name="Int. J. Syst. Evol. Microbiol.">
        <title>The Global Catalogue of Microorganisms (GCM) 10K type strain sequencing project: providing services to taxonomists for standard genome sequencing and annotation.</title>
        <authorList>
            <consortium name="The Broad Institute Genomics Platform"/>
            <consortium name="The Broad Institute Genome Sequencing Center for Infectious Disease"/>
            <person name="Wu L."/>
            <person name="Ma J."/>
        </authorList>
    </citation>
    <scope>NUCLEOTIDE SEQUENCE [LARGE SCALE GENOMIC DNA]</scope>
    <source>
        <strain evidence="10">JCM 17543</strain>
    </source>
</reference>
<proteinExistence type="predicted"/>
<evidence type="ECO:0000313" key="10">
    <source>
        <dbReference type="Proteomes" id="UP001500827"/>
    </source>
</evidence>